<dbReference type="EMBL" id="HG001934">
    <property type="protein sequence ID" value="CDF38485.1"/>
    <property type="molecule type" value="Genomic_DNA"/>
</dbReference>
<feature type="compositionally biased region" description="Basic and acidic residues" evidence="1">
    <location>
        <begin position="54"/>
        <end position="66"/>
    </location>
</feature>
<name>R7QM92_CHOCR</name>
<organism evidence="2 3">
    <name type="scientific">Chondrus crispus</name>
    <name type="common">Carrageen Irish moss</name>
    <name type="synonym">Polymorpha crispa</name>
    <dbReference type="NCBI Taxonomy" id="2769"/>
    <lineage>
        <taxon>Eukaryota</taxon>
        <taxon>Rhodophyta</taxon>
        <taxon>Florideophyceae</taxon>
        <taxon>Rhodymeniophycidae</taxon>
        <taxon>Gigartinales</taxon>
        <taxon>Gigartinaceae</taxon>
        <taxon>Chondrus</taxon>
    </lineage>
</organism>
<dbReference type="Gramene" id="CDF38485">
    <property type="protein sequence ID" value="CDF38485"/>
    <property type="gene ID" value="CHC_T00001037001"/>
</dbReference>
<sequence>MVVEVAVCRRRSLYDIFFFLGGKGKREHKGERGGSGGKGGGGKGEGEWNAEGQGEWKREHKRERGGSKVWQEAVEEVVWRGRVSRRVPLKGRRRAIYCTTELRPAQGEAGAGQTGGLQGGNMGRRRGTAFRWTGEGLGD</sequence>
<reference evidence="3" key="1">
    <citation type="journal article" date="2013" name="Proc. Natl. Acad. Sci. U.S.A.">
        <title>Genome structure and metabolic features in the red seaweed Chondrus crispus shed light on evolution of the Archaeplastida.</title>
        <authorList>
            <person name="Collen J."/>
            <person name="Porcel B."/>
            <person name="Carre W."/>
            <person name="Ball S.G."/>
            <person name="Chaparro C."/>
            <person name="Tonon T."/>
            <person name="Barbeyron T."/>
            <person name="Michel G."/>
            <person name="Noel B."/>
            <person name="Valentin K."/>
            <person name="Elias M."/>
            <person name="Artiguenave F."/>
            <person name="Arun A."/>
            <person name="Aury J.M."/>
            <person name="Barbosa-Neto J.F."/>
            <person name="Bothwell J.H."/>
            <person name="Bouget F.Y."/>
            <person name="Brillet L."/>
            <person name="Cabello-Hurtado F."/>
            <person name="Capella-Gutierrez S."/>
            <person name="Charrier B."/>
            <person name="Cladiere L."/>
            <person name="Cock J.M."/>
            <person name="Coelho S.M."/>
            <person name="Colleoni C."/>
            <person name="Czjzek M."/>
            <person name="Da Silva C."/>
            <person name="Delage L."/>
            <person name="Denoeud F."/>
            <person name="Deschamps P."/>
            <person name="Dittami S.M."/>
            <person name="Gabaldon T."/>
            <person name="Gachon C.M."/>
            <person name="Groisillier A."/>
            <person name="Herve C."/>
            <person name="Jabbari K."/>
            <person name="Katinka M."/>
            <person name="Kloareg B."/>
            <person name="Kowalczyk N."/>
            <person name="Labadie K."/>
            <person name="Leblanc C."/>
            <person name="Lopez P.J."/>
            <person name="McLachlan D.H."/>
            <person name="Meslet-Cladiere L."/>
            <person name="Moustafa A."/>
            <person name="Nehr Z."/>
            <person name="Nyvall Collen P."/>
            <person name="Panaud O."/>
            <person name="Partensky F."/>
            <person name="Poulain J."/>
            <person name="Rensing S.A."/>
            <person name="Rousvoal S."/>
            <person name="Samson G."/>
            <person name="Symeonidi A."/>
            <person name="Weissenbach J."/>
            <person name="Zambounis A."/>
            <person name="Wincker P."/>
            <person name="Boyen C."/>
        </authorList>
    </citation>
    <scope>NUCLEOTIDE SEQUENCE [LARGE SCALE GENOMIC DNA]</scope>
    <source>
        <strain evidence="3">cv. Stackhouse</strain>
    </source>
</reference>
<feature type="region of interest" description="Disordered" evidence="1">
    <location>
        <begin position="106"/>
        <end position="139"/>
    </location>
</feature>
<proteinExistence type="predicted"/>
<feature type="region of interest" description="Disordered" evidence="1">
    <location>
        <begin position="25"/>
        <end position="67"/>
    </location>
</feature>
<dbReference type="Proteomes" id="UP000012073">
    <property type="component" value="Unassembled WGS sequence"/>
</dbReference>
<dbReference type="GeneID" id="17326095"/>
<dbReference type="AlphaFoldDB" id="R7QM92"/>
<dbReference type="KEGG" id="ccp:CHC_T00001037001"/>
<gene>
    <name evidence="2" type="ORF">CHC_T00001037001</name>
</gene>
<feature type="compositionally biased region" description="Gly residues" evidence="1">
    <location>
        <begin position="109"/>
        <end position="122"/>
    </location>
</feature>
<evidence type="ECO:0000256" key="1">
    <source>
        <dbReference type="SAM" id="MobiDB-lite"/>
    </source>
</evidence>
<evidence type="ECO:0000313" key="2">
    <source>
        <dbReference type="EMBL" id="CDF38485.1"/>
    </source>
</evidence>
<feature type="compositionally biased region" description="Gly residues" evidence="1">
    <location>
        <begin position="33"/>
        <end position="43"/>
    </location>
</feature>
<accession>R7QM92</accession>
<evidence type="ECO:0000313" key="3">
    <source>
        <dbReference type="Proteomes" id="UP000012073"/>
    </source>
</evidence>
<dbReference type="RefSeq" id="XP_005718378.1">
    <property type="nucleotide sequence ID" value="XM_005718321.1"/>
</dbReference>
<protein>
    <submittedName>
        <fullName evidence="2">Uncharacterized protein</fullName>
    </submittedName>
</protein>
<keyword evidence="3" id="KW-1185">Reference proteome</keyword>